<dbReference type="GO" id="GO:0005869">
    <property type="term" value="C:dynactin complex"/>
    <property type="evidence" value="ECO:0007669"/>
    <property type="project" value="InterPro"/>
</dbReference>
<dbReference type="InterPro" id="IPR009991">
    <property type="entry name" value="DCTN3"/>
</dbReference>
<comment type="caution">
    <text evidence="1">The sequence shown here is derived from an EMBL/GenBank/DDBJ whole genome shotgun (WGS) entry which is preliminary data.</text>
</comment>
<evidence type="ECO:0000313" key="2">
    <source>
        <dbReference type="Proteomes" id="UP001286456"/>
    </source>
</evidence>
<keyword evidence="2" id="KW-1185">Reference proteome</keyword>
<dbReference type="Pfam" id="PF07426">
    <property type="entry name" value="Dynactin_p22"/>
    <property type="match status" value="1"/>
</dbReference>
<reference evidence="1" key="1">
    <citation type="journal article" date="2023" name="Mol. Phylogenet. Evol.">
        <title>Genome-scale phylogeny and comparative genomics of the fungal order Sordariales.</title>
        <authorList>
            <person name="Hensen N."/>
            <person name="Bonometti L."/>
            <person name="Westerberg I."/>
            <person name="Brannstrom I.O."/>
            <person name="Guillou S."/>
            <person name="Cros-Aarteil S."/>
            <person name="Calhoun S."/>
            <person name="Haridas S."/>
            <person name="Kuo A."/>
            <person name="Mondo S."/>
            <person name="Pangilinan J."/>
            <person name="Riley R."/>
            <person name="LaButti K."/>
            <person name="Andreopoulos B."/>
            <person name="Lipzen A."/>
            <person name="Chen C."/>
            <person name="Yan M."/>
            <person name="Daum C."/>
            <person name="Ng V."/>
            <person name="Clum A."/>
            <person name="Steindorff A."/>
            <person name="Ohm R.A."/>
            <person name="Martin F."/>
            <person name="Silar P."/>
            <person name="Natvig D.O."/>
            <person name="Lalanne C."/>
            <person name="Gautier V."/>
            <person name="Ament-Velasquez S.L."/>
            <person name="Kruys A."/>
            <person name="Hutchinson M.I."/>
            <person name="Powell A.J."/>
            <person name="Barry K."/>
            <person name="Miller A.N."/>
            <person name="Grigoriev I.V."/>
            <person name="Debuchy R."/>
            <person name="Gladieux P."/>
            <person name="Hiltunen Thoren M."/>
            <person name="Johannesson H."/>
        </authorList>
    </citation>
    <scope>NUCLEOTIDE SEQUENCE</scope>
    <source>
        <strain evidence="1">SMH4131-1</strain>
    </source>
</reference>
<dbReference type="AlphaFoldDB" id="A0AAE0J750"/>
<dbReference type="EMBL" id="JAUEPO010000001">
    <property type="protein sequence ID" value="KAK3337765.1"/>
    <property type="molecule type" value="Genomic_DNA"/>
</dbReference>
<dbReference type="GO" id="GO:0061640">
    <property type="term" value="P:cytoskeleton-dependent cytokinesis"/>
    <property type="evidence" value="ECO:0007669"/>
    <property type="project" value="InterPro"/>
</dbReference>
<sequence>MDDTLDKTTLATISLLEARLLRIEHILYGPSPPRSKSAAESASTSLADLERRFAVLIRRYRVYAEILKIYKAYPSLFQPPPADSAPPTELSAEALRATVLSYAASFPSTASALTAITSDTPVPDPKLSAELASLVPRMKGVEATQLAQEADIAELRARSERVMRAWYEGTVLRYGDVMAGVEGRFEKLEMAVRRTEKLRELEKSAI</sequence>
<evidence type="ECO:0000313" key="1">
    <source>
        <dbReference type="EMBL" id="KAK3337765.1"/>
    </source>
</evidence>
<dbReference type="Proteomes" id="UP001286456">
    <property type="component" value="Unassembled WGS sequence"/>
</dbReference>
<name>A0AAE0J750_9PEZI</name>
<organism evidence="1 2">
    <name type="scientific">Cercophora scortea</name>
    <dbReference type="NCBI Taxonomy" id="314031"/>
    <lineage>
        <taxon>Eukaryota</taxon>
        <taxon>Fungi</taxon>
        <taxon>Dikarya</taxon>
        <taxon>Ascomycota</taxon>
        <taxon>Pezizomycotina</taxon>
        <taxon>Sordariomycetes</taxon>
        <taxon>Sordariomycetidae</taxon>
        <taxon>Sordariales</taxon>
        <taxon>Lasiosphaeriaceae</taxon>
        <taxon>Cercophora</taxon>
    </lineage>
</organism>
<reference evidence="1" key="2">
    <citation type="submission" date="2023-06" db="EMBL/GenBank/DDBJ databases">
        <authorList>
            <consortium name="Lawrence Berkeley National Laboratory"/>
            <person name="Haridas S."/>
            <person name="Hensen N."/>
            <person name="Bonometti L."/>
            <person name="Westerberg I."/>
            <person name="Brannstrom I.O."/>
            <person name="Guillou S."/>
            <person name="Cros-Aarteil S."/>
            <person name="Calhoun S."/>
            <person name="Kuo A."/>
            <person name="Mondo S."/>
            <person name="Pangilinan J."/>
            <person name="Riley R."/>
            <person name="Labutti K."/>
            <person name="Andreopoulos B."/>
            <person name="Lipzen A."/>
            <person name="Chen C."/>
            <person name="Yanf M."/>
            <person name="Daum C."/>
            <person name="Ng V."/>
            <person name="Clum A."/>
            <person name="Steindorff A."/>
            <person name="Ohm R."/>
            <person name="Martin F."/>
            <person name="Silar P."/>
            <person name="Natvig D."/>
            <person name="Lalanne C."/>
            <person name="Gautier V."/>
            <person name="Ament-Velasquez S.L."/>
            <person name="Kruys A."/>
            <person name="Hutchinson M.I."/>
            <person name="Powell A.J."/>
            <person name="Barry K."/>
            <person name="Miller A.N."/>
            <person name="Grigoriev I.V."/>
            <person name="Debuchy R."/>
            <person name="Gladieux P."/>
            <person name="Thoren M.H."/>
            <person name="Johannesson H."/>
        </authorList>
    </citation>
    <scope>NUCLEOTIDE SEQUENCE</scope>
    <source>
        <strain evidence="1">SMH4131-1</strain>
    </source>
</reference>
<gene>
    <name evidence="1" type="ORF">B0T19DRAFT_82135</name>
</gene>
<accession>A0AAE0J750</accession>
<proteinExistence type="predicted"/>
<protein>
    <submittedName>
        <fullName evidence="1">Nuclear distribution protein</fullName>
    </submittedName>
</protein>